<keyword evidence="4" id="KW-0560">Oxidoreductase</keyword>
<feature type="signal peptide" evidence="5">
    <location>
        <begin position="1"/>
        <end position="18"/>
    </location>
</feature>
<protein>
    <submittedName>
        <fullName evidence="7">FAD binding domain-containing protein</fullName>
    </submittedName>
</protein>
<dbReference type="InterPro" id="IPR036318">
    <property type="entry name" value="FAD-bd_PCMH-like_sf"/>
</dbReference>
<dbReference type="Gene3D" id="3.30.465.10">
    <property type="match status" value="1"/>
</dbReference>
<dbReference type="PANTHER" id="PTHR42973">
    <property type="entry name" value="BINDING OXIDOREDUCTASE, PUTATIVE (AFU_ORTHOLOGUE AFUA_1G17690)-RELATED"/>
    <property type="match status" value="1"/>
</dbReference>
<dbReference type="AlphaFoldDB" id="A0A010QN04"/>
<feature type="chain" id="PRO_5001456122" evidence="5">
    <location>
        <begin position="19"/>
        <end position="523"/>
    </location>
</feature>
<evidence type="ECO:0000259" key="6">
    <source>
        <dbReference type="PROSITE" id="PS51387"/>
    </source>
</evidence>
<evidence type="ECO:0000313" key="8">
    <source>
        <dbReference type="Proteomes" id="UP000020467"/>
    </source>
</evidence>
<dbReference type="InterPro" id="IPR050416">
    <property type="entry name" value="FAD-linked_Oxidoreductase"/>
</dbReference>
<comment type="caution">
    <text evidence="7">The sequence shown here is derived from an EMBL/GenBank/DDBJ whole genome shotgun (WGS) entry which is preliminary data.</text>
</comment>
<keyword evidence="2" id="KW-0285">Flavoprotein</keyword>
<feature type="domain" description="FAD-binding PCMH-type" evidence="6">
    <location>
        <begin position="80"/>
        <end position="255"/>
    </location>
</feature>
<dbReference type="InterPro" id="IPR016166">
    <property type="entry name" value="FAD-bd_PCMH"/>
</dbReference>
<dbReference type="PROSITE" id="PS51387">
    <property type="entry name" value="FAD_PCMH"/>
    <property type="match status" value="1"/>
</dbReference>
<dbReference type="Pfam" id="PF01565">
    <property type="entry name" value="FAD_binding_4"/>
    <property type="match status" value="1"/>
</dbReference>
<name>A0A010QN04_9PEZI</name>
<dbReference type="KEGG" id="cfj:CFIO01_01094"/>
<evidence type="ECO:0000256" key="1">
    <source>
        <dbReference type="ARBA" id="ARBA00005466"/>
    </source>
</evidence>
<dbReference type="GO" id="GO:0071949">
    <property type="term" value="F:FAD binding"/>
    <property type="evidence" value="ECO:0007669"/>
    <property type="project" value="InterPro"/>
</dbReference>
<accession>A0A010QN04</accession>
<keyword evidence="3" id="KW-0274">FAD</keyword>
<dbReference type="eggNOG" id="KOG1231">
    <property type="taxonomic scope" value="Eukaryota"/>
</dbReference>
<dbReference type="OrthoDB" id="2151789at2759"/>
<dbReference type="InterPro" id="IPR006094">
    <property type="entry name" value="Oxid_FAD_bind_N"/>
</dbReference>
<dbReference type="PANTHER" id="PTHR42973:SF54">
    <property type="entry name" value="FAD-BINDING PCMH-TYPE DOMAIN-CONTAINING PROTEIN"/>
    <property type="match status" value="1"/>
</dbReference>
<dbReference type="SUPFAM" id="SSF56176">
    <property type="entry name" value="FAD-binding/transporter-associated domain-like"/>
    <property type="match status" value="1"/>
</dbReference>
<evidence type="ECO:0000256" key="3">
    <source>
        <dbReference type="ARBA" id="ARBA00022827"/>
    </source>
</evidence>
<dbReference type="HOGENOM" id="CLU_018354_1_2_1"/>
<evidence type="ECO:0000256" key="5">
    <source>
        <dbReference type="SAM" id="SignalP"/>
    </source>
</evidence>
<evidence type="ECO:0000313" key="7">
    <source>
        <dbReference type="EMBL" id="EXF81432.1"/>
    </source>
</evidence>
<evidence type="ECO:0000256" key="4">
    <source>
        <dbReference type="ARBA" id="ARBA00023002"/>
    </source>
</evidence>
<sequence>MHFTGLLTSCLLLGSTAAIGVPATEAEISVDWHLRRSQLAEPVSASCVQACAQLSATFPPSRFHYPENDTTFAIWDAKQQEVRSACRVEPTTASDVSLILKTLVDSWCHFAVKGGGHSRNAGDSNSIAGVTIDLDRMNSVEVVGNGTETPTRARVGGGATVIQVYQALEGRKLSYVGGRSATVGIGGFTLGGGTSPFSSRYGWALDNVYEYEVVLANGTITTASEARNPDLYFALRGGSNNFAIVTTFTVRVFPQDAVSSQRATYTTANQTERALDAIHDLFTNPRLTADKDMAYDFYYMFNQASGAFSLMGSEWYANPAVLEPEVFSAIRSVPSTTRTARLGSMANLTGTLQPPVLGTTRHLFGTISTLPSRALLTQAFAIFREEVSAISTVEGLAPNLICYPLSTTAIQAMKQRGGNALGINQDEPLYIFLVSTAWSNAQDDKAVERMTANVLFRMETYAQESEIAHPYLYINYASAAQADKVFAGYGEENVRRLKAVAHEFDPEGVFSSDGLWRGFVKLL</sequence>
<reference evidence="7 8" key="1">
    <citation type="submission" date="2014-02" db="EMBL/GenBank/DDBJ databases">
        <title>The genome sequence of Colletotrichum fioriniae PJ7.</title>
        <authorList>
            <person name="Baroncelli R."/>
            <person name="Thon M.R."/>
        </authorList>
    </citation>
    <scope>NUCLEOTIDE SEQUENCE [LARGE SCALE GENOMIC DNA]</scope>
    <source>
        <strain evidence="7 8">PJ7</strain>
    </source>
</reference>
<organism evidence="7 8">
    <name type="scientific">Colletotrichum fioriniae PJ7</name>
    <dbReference type="NCBI Taxonomy" id="1445577"/>
    <lineage>
        <taxon>Eukaryota</taxon>
        <taxon>Fungi</taxon>
        <taxon>Dikarya</taxon>
        <taxon>Ascomycota</taxon>
        <taxon>Pezizomycotina</taxon>
        <taxon>Sordariomycetes</taxon>
        <taxon>Hypocreomycetidae</taxon>
        <taxon>Glomerellales</taxon>
        <taxon>Glomerellaceae</taxon>
        <taxon>Colletotrichum</taxon>
        <taxon>Colletotrichum acutatum species complex</taxon>
    </lineage>
</organism>
<keyword evidence="8" id="KW-1185">Reference proteome</keyword>
<proteinExistence type="inferred from homology"/>
<gene>
    <name evidence="7" type="ORF">CFIO01_01094</name>
</gene>
<dbReference type="Proteomes" id="UP000020467">
    <property type="component" value="Unassembled WGS sequence"/>
</dbReference>
<dbReference type="EMBL" id="JARH01000372">
    <property type="protein sequence ID" value="EXF81432.1"/>
    <property type="molecule type" value="Genomic_DNA"/>
</dbReference>
<evidence type="ECO:0000256" key="2">
    <source>
        <dbReference type="ARBA" id="ARBA00022630"/>
    </source>
</evidence>
<dbReference type="GO" id="GO:0016491">
    <property type="term" value="F:oxidoreductase activity"/>
    <property type="evidence" value="ECO:0007669"/>
    <property type="project" value="UniProtKB-KW"/>
</dbReference>
<comment type="similarity">
    <text evidence="1">Belongs to the oxygen-dependent FAD-linked oxidoreductase family.</text>
</comment>
<keyword evidence="5" id="KW-0732">Signal</keyword>
<dbReference type="InterPro" id="IPR016169">
    <property type="entry name" value="FAD-bd_PCMH_sub2"/>
</dbReference>